<dbReference type="PANTHER" id="PTHR43033">
    <property type="entry name" value="TRNA(ILE)-LYSIDINE SYNTHASE-RELATED"/>
    <property type="match status" value="1"/>
</dbReference>
<keyword evidence="5" id="KW-0067">ATP-binding</keyword>
<gene>
    <name evidence="9" type="ORF">AAF712_005890</name>
</gene>
<evidence type="ECO:0000256" key="7">
    <source>
        <dbReference type="SAM" id="MobiDB-lite"/>
    </source>
</evidence>
<keyword evidence="2" id="KW-0436">Ligase</keyword>
<dbReference type="Pfam" id="PF01171">
    <property type="entry name" value="ATP_bind_3"/>
    <property type="match status" value="1"/>
</dbReference>
<protein>
    <recommendedName>
        <fullName evidence="1">tRNA(Ile)-lysidine synthetase</fullName>
        <ecNumber evidence="1">6.3.4.19</ecNumber>
    </recommendedName>
</protein>
<dbReference type="NCBIfam" id="TIGR02432">
    <property type="entry name" value="lysidine_TilS_N"/>
    <property type="match status" value="1"/>
</dbReference>
<dbReference type="SUPFAM" id="SSF52402">
    <property type="entry name" value="Adenine nucleotide alpha hydrolases-like"/>
    <property type="match status" value="1"/>
</dbReference>
<dbReference type="InterPro" id="IPR011063">
    <property type="entry name" value="TilS/TtcA_N"/>
</dbReference>
<evidence type="ECO:0000256" key="3">
    <source>
        <dbReference type="ARBA" id="ARBA00022694"/>
    </source>
</evidence>
<dbReference type="EMBL" id="JBBXMP010000029">
    <property type="protein sequence ID" value="KAL0067103.1"/>
    <property type="molecule type" value="Genomic_DNA"/>
</dbReference>
<comment type="catalytic activity">
    <reaction evidence="6">
        <text>cytidine(34) in tRNA(Ile2) + L-lysine + ATP = lysidine(34) in tRNA(Ile2) + AMP + diphosphate + H(+)</text>
        <dbReference type="Rhea" id="RHEA:43744"/>
        <dbReference type="Rhea" id="RHEA-COMP:10625"/>
        <dbReference type="Rhea" id="RHEA-COMP:10670"/>
        <dbReference type="ChEBI" id="CHEBI:15378"/>
        <dbReference type="ChEBI" id="CHEBI:30616"/>
        <dbReference type="ChEBI" id="CHEBI:32551"/>
        <dbReference type="ChEBI" id="CHEBI:33019"/>
        <dbReference type="ChEBI" id="CHEBI:82748"/>
        <dbReference type="ChEBI" id="CHEBI:83665"/>
        <dbReference type="ChEBI" id="CHEBI:456215"/>
        <dbReference type="EC" id="6.3.4.19"/>
    </reaction>
</comment>
<dbReference type="Proteomes" id="UP001437256">
    <property type="component" value="Unassembled WGS sequence"/>
</dbReference>
<sequence>MVSIHINHGLQSAAEDMATTCAEVAQSLGVEHLTRNVAWGQDGISARPEHDNPTLEYSARIARYRTFFAAMSAVNAKSLVLGHHLDDQVETSIMRISKRSTEEGAGGMKFVRRWGMGFGGQSPNEDFGWTAYEGMRRWISRPLLEFPKDRLLATCEENRLEYVTDETNFVPHVTIRNAIRAWLRDKGSQTEGDQHKLRLDHLEKDLSHFESEVASMDLSGGLEQLYGAVMALNDSASDIESQVDSILSRCTLRSPPGTYLTTCNAISGIRDPKLQRAVVLRILRYMSFHPWGSLRAQIKRRNLGLTQISTKLWNPNPISPRIPEFCAGGGVQWSPVIIRGTTLRFSTHRPFKPMTLGENAGWLAFRQTPPKSESFIYQRKGIEDRLNVQVSRLMASNLEAGNTTLEYLYDCRFLITFDLTKLPPNIIRILRQPVEGEGLWLTPYAKWIWPRLVWRRPGQRDAELHAKITMKTPNSPFDDQLNLLSKPEVKWRDIQMAQAPWPPACVRPSAAAARMTCIVRREWDFPANIERLRRVCLPLWLASEDPARDSESSLGEVEETLTSTHPTLQDYTS</sequence>
<dbReference type="EC" id="6.3.4.19" evidence="1"/>
<organism evidence="9 10">
    <name type="scientific">Marasmius tenuissimus</name>
    <dbReference type="NCBI Taxonomy" id="585030"/>
    <lineage>
        <taxon>Eukaryota</taxon>
        <taxon>Fungi</taxon>
        <taxon>Dikarya</taxon>
        <taxon>Basidiomycota</taxon>
        <taxon>Agaricomycotina</taxon>
        <taxon>Agaricomycetes</taxon>
        <taxon>Agaricomycetidae</taxon>
        <taxon>Agaricales</taxon>
        <taxon>Marasmiineae</taxon>
        <taxon>Marasmiaceae</taxon>
        <taxon>Marasmius</taxon>
    </lineage>
</organism>
<dbReference type="CDD" id="cd01992">
    <property type="entry name" value="TilS_N"/>
    <property type="match status" value="1"/>
</dbReference>
<keyword evidence="3" id="KW-0819">tRNA processing</keyword>
<reference evidence="9 10" key="1">
    <citation type="submission" date="2024-05" db="EMBL/GenBank/DDBJ databases">
        <title>A draft genome resource for the thread blight pathogen Marasmius tenuissimus strain MS-2.</title>
        <authorList>
            <person name="Yulfo-Soto G.E."/>
            <person name="Baruah I.K."/>
            <person name="Amoako-Attah I."/>
            <person name="Bukari Y."/>
            <person name="Meinhardt L.W."/>
            <person name="Bailey B.A."/>
            <person name="Cohen S.P."/>
        </authorList>
    </citation>
    <scope>NUCLEOTIDE SEQUENCE [LARGE SCALE GENOMIC DNA]</scope>
    <source>
        <strain evidence="9 10">MS-2</strain>
    </source>
</reference>
<proteinExistence type="predicted"/>
<dbReference type="InterPro" id="IPR012795">
    <property type="entry name" value="tRNA_Ile_lys_synt_N"/>
</dbReference>
<evidence type="ECO:0000256" key="1">
    <source>
        <dbReference type="ARBA" id="ARBA00013267"/>
    </source>
</evidence>
<evidence type="ECO:0000313" key="10">
    <source>
        <dbReference type="Proteomes" id="UP001437256"/>
    </source>
</evidence>
<evidence type="ECO:0000256" key="6">
    <source>
        <dbReference type="ARBA" id="ARBA00048539"/>
    </source>
</evidence>
<accession>A0ABR3A0E7</accession>
<dbReference type="InterPro" id="IPR014729">
    <property type="entry name" value="Rossmann-like_a/b/a_fold"/>
</dbReference>
<name>A0ABR3A0E7_9AGAR</name>
<feature type="compositionally biased region" description="Polar residues" evidence="7">
    <location>
        <begin position="560"/>
        <end position="573"/>
    </location>
</feature>
<evidence type="ECO:0000256" key="4">
    <source>
        <dbReference type="ARBA" id="ARBA00022741"/>
    </source>
</evidence>
<dbReference type="InterPro" id="IPR012094">
    <property type="entry name" value="tRNA_Ile_lys_synt"/>
</dbReference>
<evidence type="ECO:0000256" key="5">
    <source>
        <dbReference type="ARBA" id="ARBA00022840"/>
    </source>
</evidence>
<dbReference type="PANTHER" id="PTHR43033:SF1">
    <property type="entry name" value="TRNA(ILE)-LYSIDINE SYNTHASE-RELATED"/>
    <property type="match status" value="1"/>
</dbReference>
<keyword evidence="10" id="KW-1185">Reference proteome</keyword>
<evidence type="ECO:0000256" key="2">
    <source>
        <dbReference type="ARBA" id="ARBA00022598"/>
    </source>
</evidence>
<feature type="region of interest" description="Disordered" evidence="7">
    <location>
        <begin position="547"/>
        <end position="573"/>
    </location>
</feature>
<feature type="domain" description="tRNA(Ile)-lysidine/2-thiocytidine synthase N-terminal" evidence="8">
    <location>
        <begin position="3"/>
        <end position="181"/>
    </location>
</feature>
<comment type="caution">
    <text evidence="9">The sequence shown here is derived from an EMBL/GenBank/DDBJ whole genome shotgun (WGS) entry which is preliminary data.</text>
</comment>
<dbReference type="Gene3D" id="3.40.50.620">
    <property type="entry name" value="HUPs"/>
    <property type="match status" value="1"/>
</dbReference>
<evidence type="ECO:0000259" key="8">
    <source>
        <dbReference type="Pfam" id="PF01171"/>
    </source>
</evidence>
<keyword evidence="4" id="KW-0547">Nucleotide-binding</keyword>
<evidence type="ECO:0000313" key="9">
    <source>
        <dbReference type="EMBL" id="KAL0067103.1"/>
    </source>
</evidence>